<feature type="region of interest" description="Disordered" evidence="1">
    <location>
        <begin position="23"/>
        <end position="47"/>
    </location>
</feature>
<reference evidence="2" key="1">
    <citation type="submission" date="2019-12" db="EMBL/GenBank/DDBJ databases">
        <authorList>
            <person name="zhang j."/>
            <person name="sun C.M."/>
        </authorList>
    </citation>
    <scope>NUCLEOTIDE SEQUENCE</scope>
    <source>
        <strain evidence="2">NS-1</strain>
    </source>
</reference>
<dbReference type="KEGG" id="ifn:GM661_14775"/>
<dbReference type="Gene3D" id="2.60.120.1390">
    <property type="match status" value="1"/>
</dbReference>
<proteinExistence type="predicted"/>
<protein>
    <submittedName>
        <fullName evidence="2">DUF2961 domain-containing protein</fullName>
    </submittedName>
</protein>
<organism evidence="2 3">
    <name type="scientific">Iocasia fonsfrigidae</name>
    <dbReference type="NCBI Taxonomy" id="2682810"/>
    <lineage>
        <taxon>Bacteria</taxon>
        <taxon>Bacillati</taxon>
        <taxon>Bacillota</taxon>
        <taxon>Clostridia</taxon>
        <taxon>Halanaerobiales</taxon>
        <taxon>Halanaerobiaceae</taxon>
        <taxon>Iocasia</taxon>
    </lineage>
</organism>
<sequence length="369" mass="42614">MFNNIFMNGLSTLPLMNNGKSRAITAENPHGEKGKGGMAASNLGKSRKGSPCLRGLAPGSTTTLAEIEGPGIIQYIWITVTDKTEADYFVLRDLVIRFYWDDEEEPSVESPLGDFFCNGFGRGCIINSMPIVVNPTRGMNCYFPMPFRKKTRITIENQHEVEVPAFFYQIDYCLYDELPEETAYFHAQWKRERLTEKQKDYTILDGVKGKGQYIGTYIALTTLERYWWGEGELKVYLDGDEDYPTICGTGMEDYFGGAWSFALQEDGKTVENTYCTPFLGYPYYSHHDEEVHNLYHNDDCPPMRGFYRWHIMDPIRFAEDIRVTIQQIGVNHKGLFERQDDLASVAYWYQAEPHTPFVPLMKKEDRWPR</sequence>
<dbReference type="AlphaFoldDB" id="A0A8A7KCZ6"/>
<evidence type="ECO:0000256" key="1">
    <source>
        <dbReference type="SAM" id="MobiDB-lite"/>
    </source>
</evidence>
<gene>
    <name evidence="2" type="ORF">GM661_14775</name>
</gene>
<dbReference type="Pfam" id="PF11175">
    <property type="entry name" value="DUF2961"/>
    <property type="match status" value="1"/>
</dbReference>
<evidence type="ECO:0000313" key="2">
    <source>
        <dbReference type="EMBL" id="QTL99130.1"/>
    </source>
</evidence>
<dbReference type="RefSeq" id="WP_230867524.1">
    <property type="nucleotide sequence ID" value="NZ_CP046640.1"/>
</dbReference>
<dbReference type="Proteomes" id="UP000665020">
    <property type="component" value="Chromosome"/>
</dbReference>
<dbReference type="EMBL" id="CP046640">
    <property type="protein sequence ID" value="QTL99130.1"/>
    <property type="molecule type" value="Genomic_DNA"/>
</dbReference>
<evidence type="ECO:0000313" key="3">
    <source>
        <dbReference type="Proteomes" id="UP000665020"/>
    </source>
</evidence>
<accession>A0A8A7KCZ6</accession>
<dbReference type="InterPro" id="IPR021345">
    <property type="entry name" value="DUF2961"/>
</dbReference>
<name>A0A8A7KCZ6_9FIRM</name>
<keyword evidence="3" id="KW-1185">Reference proteome</keyword>